<dbReference type="Gene3D" id="3.40.190.10">
    <property type="entry name" value="Periplasmic binding protein-like II"/>
    <property type="match status" value="1"/>
</dbReference>
<organism evidence="1">
    <name type="scientific">Roseomonas mucosa</name>
    <dbReference type="NCBI Taxonomy" id="207340"/>
    <lineage>
        <taxon>Bacteria</taxon>
        <taxon>Pseudomonadati</taxon>
        <taxon>Pseudomonadota</taxon>
        <taxon>Alphaproteobacteria</taxon>
        <taxon>Acetobacterales</taxon>
        <taxon>Roseomonadaceae</taxon>
        <taxon>Roseomonas</taxon>
    </lineage>
</organism>
<dbReference type="EMBL" id="CP025188">
    <property type="protein sequence ID" value="AWV20510.1"/>
    <property type="molecule type" value="Genomic_DNA"/>
</dbReference>
<name>A0A4Y1MS30_9PROT</name>
<geneLocation type="plasmid" evidence="1">
    <name>p1-AD2</name>
</geneLocation>
<proteinExistence type="predicted"/>
<protein>
    <submittedName>
        <fullName evidence="1">Sugar-binding protein</fullName>
    </submittedName>
</protein>
<reference evidence="1" key="1">
    <citation type="submission" date="2017-12" db="EMBL/GenBank/DDBJ databases">
        <authorList>
            <person name="Martens C."/>
            <person name="Dahlstrom E."/>
            <person name="Barbian K."/>
            <person name="Sykora L."/>
            <person name="Ricklefs S."/>
            <person name="Bruno D."/>
            <person name="Anzick I."/>
            <person name="Myles I."/>
            <person name="Datta S.K."/>
        </authorList>
    </citation>
    <scope>NUCLEOTIDE SEQUENCE</scope>
    <source>
        <strain evidence="1">AD2</strain>
        <plasmid evidence="1">p1-AD2</plasmid>
    </source>
</reference>
<dbReference type="AlphaFoldDB" id="A0A4Y1MS30"/>
<evidence type="ECO:0000313" key="1">
    <source>
        <dbReference type="EMBL" id="AWV20510.1"/>
    </source>
</evidence>
<sequence length="82" mass="8970">MKQTYATEWRPGRRSLLGAGIALAGAAARPVWAQGAVNLNFAVWGNRAEEEAFRRLIAGYTAQHPNVSIRLELNGSSAQLYQ</sequence>
<gene>
    <name evidence="1" type="ORF">RADP37_03178a</name>
</gene>
<keyword evidence="1" id="KW-0614">Plasmid</keyword>
<accession>A0A4Y1MS30</accession>
<dbReference type="RefSeq" id="WP_168550369.1">
    <property type="nucleotide sequence ID" value="NZ_CP025188.1"/>
</dbReference>